<dbReference type="InterPro" id="IPR034325">
    <property type="entry name" value="S-100_dom"/>
</dbReference>
<dbReference type="InterPro" id="IPR018247">
    <property type="entry name" value="EF_Hand_1_Ca_BS"/>
</dbReference>
<protein>
    <recommendedName>
        <fullName evidence="4">EF-hand domain-containing protein</fullName>
    </recommendedName>
</protein>
<feature type="compositionally biased region" description="Basic and acidic residues" evidence="3">
    <location>
        <begin position="592"/>
        <end position="610"/>
    </location>
</feature>
<dbReference type="InterPro" id="IPR042937">
    <property type="entry name" value="TCHHL1"/>
</dbReference>
<organism evidence="5">
    <name type="scientific">Castor canadensis</name>
    <name type="common">American beaver</name>
    <dbReference type="NCBI Taxonomy" id="51338"/>
    <lineage>
        <taxon>Eukaryota</taxon>
        <taxon>Metazoa</taxon>
        <taxon>Chordata</taxon>
        <taxon>Craniata</taxon>
        <taxon>Vertebrata</taxon>
        <taxon>Euteleostomi</taxon>
        <taxon>Mammalia</taxon>
        <taxon>Eutheria</taxon>
        <taxon>Euarchontoglires</taxon>
        <taxon>Glires</taxon>
        <taxon>Rodentia</taxon>
        <taxon>Castorimorpha</taxon>
        <taxon>Castoridae</taxon>
        <taxon>Castor</taxon>
    </lineage>
</organism>
<feature type="compositionally biased region" description="Basic and acidic residues" evidence="3">
    <location>
        <begin position="95"/>
        <end position="107"/>
    </location>
</feature>
<evidence type="ECO:0000259" key="4">
    <source>
        <dbReference type="PROSITE" id="PS50222"/>
    </source>
</evidence>
<feature type="region of interest" description="Disordered" evidence="3">
    <location>
        <begin position="143"/>
        <end position="668"/>
    </location>
</feature>
<dbReference type="PANTHER" id="PTHR47612:SF1">
    <property type="entry name" value="TRICHOHYALIN-LIKE PROTEIN 1"/>
    <property type="match status" value="1"/>
</dbReference>
<dbReference type="AlphaFoldDB" id="A0A8C0WLN6"/>
<feature type="compositionally biased region" description="Basic and acidic residues" evidence="3">
    <location>
        <begin position="150"/>
        <end position="163"/>
    </location>
</feature>
<accession>A0A8C0WLN6</accession>
<feature type="compositionally biased region" description="Low complexity" evidence="3">
    <location>
        <begin position="530"/>
        <end position="542"/>
    </location>
</feature>
<feature type="compositionally biased region" description="Polar residues" evidence="3">
    <location>
        <begin position="404"/>
        <end position="417"/>
    </location>
</feature>
<proteinExistence type="predicted"/>
<dbReference type="GO" id="GO:0046914">
    <property type="term" value="F:transition metal ion binding"/>
    <property type="evidence" value="ECO:0007669"/>
    <property type="project" value="InterPro"/>
</dbReference>
<dbReference type="SUPFAM" id="SSF47473">
    <property type="entry name" value="EF-hand"/>
    <property type="match status" value="1"/>
</dbReference>
<dbReference type="InterPro" id="IPR013787">
    <property type="entry name" value="S100_Ca-bd_sub"/>
</dbReference>
<gene>
    <name evidence="5" type="primary">Tchhl1</name>
</gene>
<reference evidence="5" key="1">
    <citation type="submission" date="2023-09" db="UniProtKB">
        <authorList>
            <consortium name="Ensembl"/>
        </authorList>
    </citation>
    <scope>IDENTIFICATION</scope>
</reference>
<dbReference type="InterPro" id="IPR002048">
    <property type="entry name" value="EF_hand_dom"/>
</dbReference>
<dbReference type="PROSITE" id="PS50222">
    <property type="entry name" value="EF_HAND_2"/>
    <property type="match status" value="1"/>
</dbReference>
<feature type="compositionally biased region" description="Basic and acidic residues" evidence="3">
    <location>
        <begin position="346"/>
        <end position="356"/>
    </location>
</feature>
<name>A0A8C0WLN6_CASCN</name>
<evidence type="ECO:0000256" key="3">
    <source>
        <dbReference type="SAM" id="MobiDB-lite"/>
    </source>
</evidence>
<feature type="compositionally biased region" description="Polar residues" evidence="3">
    <location>
        <begin position="113"/>
        <end position="126"/>
    </location>
</feature>
<dbReference type="InterPro" id="IPR011992">
    <property type="entry name" value="EF-hand-dom_pair"/>
</dbReference>
<keyword evidence="2" id="KW-0106">Calcium</keyword>
<dbReference type="GO" id="GO:0005509">
    <property type="term" value="F:calcium ion binding"/>
    <property type="evidence" value="ECO:0007669"/>
    <property type="project" value="InterPro"/>
</dbReference>
<feature type="compositionally biased region" description="Basic and acidic residues" evidence="3">
    <location>
        <begin position="221"/>
        <end position="234"/>
    </location>
</feature>
<feature type="domain" description="EF-hand" evidence="4">
    <location>
        <begin position="48"/>
        <end position="83"/>
    </location>
</feature>
<dbReference type="Pfam" id="PF01023">
    <property type="entry name" value="S_100"/>
    <property type="match status" value="1"/>
</dbReference>
<feature type="compositionally biased region" description="Polar residues" evidence="3">
    <location>
        <begin position="550"/>
        <end position="561"/>
    </location>
</feature>
<dbReference type="SMART" id="SM01394">
    <property type="entry name" value="S_100"/>
    <property type="match status" value="1"/>
</dbReference>
<feature type="compositionally biased region" description="Basic and acidic residues" evidence="3">
    <location>
        <begin position="370"/>
        <end position="381"/>
    </location>
</feature>
<feature type="compositionally biased region" description="Basic and acidic residues" evidence="3">
    <location>
        <begin position="490"/>
        <end position="526"/>
    </location>
</feature>
<feature type="compositionally biased region" description="Basic and acidic residues" evidence="3">
    <location>
        <begin position="261"/>
        <end position="286"/>
    </location>
</feature>
<dbReference type="Ensembl" id="ENSCCNT00000013263.1">
    <property type="protein sequence ID" value="ENSCCNP00000010076.1"/>
    <property type="gene ID" value="ENSCCNG00000010591.1"/>
</dbReference>
<evidence type="ECO:0000313" key="5">
    <source>
        <dbReference type="Ensembl" id="ENSCCNP00000010076.1"/>
    </source>
</evidence>
<feature type="compositionally biased region" description="Basic and acidic residues" evidence="3">
    <location>
        <begin position="306"/>
        <end position="320"/>
    </location>
</feature>
<feature type="region of interest" description="Disordered" evidence="3">
    <location>
        <begin position="95"/>
        <end position="129"/>
    </location>
</feature>
<dbReference type="PANTHER" id="PTHR47612">
    <property type="entry name" value="TRICHOHYALIN-LIKE PROTEIN 1"/>
    <property type="match status" value="1"/>
</dbReference>
<evidence type="ECO:0000256" key="1">
    <source>
        <dbReference type="ARBA" id="ARBA00022723"/>
    </source>
</evidence>
<dbReference type="Gene3D" id="1.10.238.10">
    <property type="entry name" value="EF-hand"/>
    <property type="match status" value="1"/>
</dbReference>
<dbReference type="PROSITE" id="PS00018">
    <property type="entry name" value="EF_HAND_1"/>
    <property type="match status" value="1"/>
</dbReference>
<keyword evidence="1" id="KW-0479">Metal-binding</keyword>
<feature type="compositionally biased region" description="Basic and acidic residues" evidence="3">
    <location>
        <begin position="418"/>
        <end position="457"/>
    </location>
</feature>
<dbReference type="CDD" id="cd00213">
    <property type="entry name" value="S-100"/>
    <property type="match status" value="1"/>
</dbReference>
<sequence length="668" mass="74019">MPQLLRDVLCIIETFHKYASEDGNKATMTYRELKLLLQGEFGDFLQPHIIHAVERKLNLLDIDSEGTISFDEFVLAIFSLLNLCYRDIQSLLNSEPRKASKSEKPDDVDLQAATRNGQQTGGTLPTQEKVVLPLRMASLAQLSSEEDDAVEHNKVDPSEDIKTHNLLWEASEPSDSKDLEGDEQNQEVVQDVPALEDNRAQLKTSKPIKGSKKTNSSTKGIPREGDKPAKRQSGEQEENLELQQETTQRPSEDQEDATESGIKEHSKAQESFLQREDKVSSKHADLPGKTAARKPSQTQKSTDPGDDSRASETQAPRKDVGGIPPETTNSHEPEDDSNTSETQELPARERKHETKDQPVQGGNRNVSEIPDIRAEREDRRSPKTHGAAGQKEGERKPQLPALEAQTQHGKYQELQGSSKEKDAEKSFDTQDLSSEERSQNHPETKGKSEEEARHTEEGIAEAFVISKNGPAVEGAPGTRERTQELAPLEKQSEEEKNRASKTHDQSIREGEDPKLPVSQNDERSCETPKSLASEESNSSSETSELHVQEDTQSQVDSQEGSVQGGLKNPDPQKQRAPNENSRVQDAVVLSVRGEDVKLPEEQEQPARGEYKSQSSGTKDQGATMKPDGHPEALESTAGGKNSQSLEAKYSSRLPEPKIQVYIPSLQHF</sequence>
<evidence type="ECO:0000256" key="2">
    <source>
        <dbReference type="ARBA" id="ARBA00022837"/>
    </source>
</evidence>
<feature type="compositionally biased region" description="Polar residues" evidence="3">
    <location>
        <begin position="611"/>
        <end position="620"/>
    </location>
</feature>